<dbReference type="RefSeq" id="WP_069946019.1">
    <property type="nucleotide sequence ID" value="NZ_CP014143.1"/>
</dbReference>
<keyword evidence="3" id="KW-1185">Reference proteome</keyword>
<proteinExistence type="predicted"/>
<dbReference type="PATRIC" id="fig|1769779.3.peg.320"/>
<dbReference type="GO" id="GO:0005886">
    <property type="term" value="C:plasma membrane"/>
    <property type="evidence" value="ECO:0007669"/>
    <property type="project" value="TreeGrafter"/>
</dbReference>
<dbReference type="PANTHER" id="PTHR39966">
    <property type="entry name" value="BLL2471 PROTEIN-RELATED"/>
    <property type="match status" value="1"/>
</dbReference>
<protein>
    <submittedName>
        <fullName evidence="2">Hemerythrin HHE cation binding domain protein</fullName>
    </submittedName>
</protein>
<dbReference type="KEGG" id="micc:AUP74_00321"/>
<evidence type="ECO:0000313" key="2">
    <source>
        <dbReference type="EMBL" id="AOS95793.1"/>
    </source>
</evidence>
<dbReference type="EMBL" id="CP014143">
    <property type="protein sequence ID" value="AOS95793.1"/>
    <property type="molecule type" value="Genomic_DNA"/>
</dbReference>
<gene>
    <name evidence="2" type="ORF">AUP74_00321</name>
</gene>
<feature type="domain" description="Hemerythrin-like" evidence="1">
    <location>
        <begin position="4"/>
        <end position="140"/>
    </location>
</feature>
<dbReference type="Proteomes" id="UP000095672">
    <property type="component" value="Chromosome"/>
</dbReference>
<sequence length="190" mass="22727">MHHLYRQLCDDHHNMQKLLNAFDRLLRDLSRRDRDPDTLSLILDALDYMSIYPDRWHHPVEDLAMKRLLEKPDADREAIEITQREHRSITAATRRMSALFYAVANDAAVERSRLLRATRDYLQLQRAHMQRENQHIFPQLAAMLTTEDWKHVETQIRNQQDPLFSSDLKRLYESLHHYIVDLYEPERASA</sequence>
<name>A0A1C9W3R6_9GAMM</name>
<evidence type="ECO:0000313" key="3">
    <source>
        <dbReference type="Proteomes" id="UP000095672"/>
    </source>
</evidence>
<dbReference type="InterPro" id="IPR012312">
    <property type="entry name" value="Hemerythrin-like"/>
</dbReference>
<dbReference type="OrthoDB" id="7349010at2"/>
<dbReference type="AlphaFoldDB" id="A0A1C9W3R6"/>
<dbReference type="Gene3D" id="1.20.120.520">
    <property type="entry name" value="nmb1532 protein domain like"/>
    <property type="match status" value="1"/>
</dbReference>
<dbReference type="STRING" id="1769779.AUP74_00321"/>
<reference evidence="3" key="1">
    <citation type="submission" date="2016-01" db="EMBL/GenBank/DDBJ databases">
        <title>Complete genome sequence of Microbulbifer sp. CCB-MM1, a halophile isolated from Matang Mangrove Forest, Perak.</title>
        <authorList>
            <person name="Moh T.H."/>
            <person name="Dinesh B."/>
            <person name="Lau N.-S."/>
            <person name="Go F."/>
            <person name="Alexander Chong S.-C."/>
        </authorList>
    </citation>
    <scope>NUCLEOTIDE SEQUENCE [LARGE SCALE GENOMIC DNA]</scope>
    <source>
        <strain evidence="3">CCB-MM1</strain>
    </source>
</reference>
<dbReference type="Pfam" id="PF01814">
    <property type="entry name" value="Hemerythrin"/>
    <property type="match status" value="1"/>
</dbReference>
<organism evidence="2 3">
    <name type="scientific">Microbulbifer aggregans</name>
    <dbReference type="NCBI Taxonomy" id="1769779"/>
    <lineage>
        <taxon>Bacteria</taxon>
        <taxon>Pseudomonadati</taxon>
        <taxon>Pseudomonadota</taxon>
        <taxon>Gammaproteobacteria</taxon>
        <taxon>Cellvibrionales</taxon>
        <taxon>Microbulbiferaceae</taxon>
        <taxon>Microbulbifer</taxon>
    </lineage>
</organism>
<evidence type="ECO:0000259" key="1">
    <source>
        <dbReference type="Pfam" id="PF01814"/>
    </source>
</evidence>
<accession>A0A1C9W3R6</accession>
<dbReference type="PANTHER" id="PTHR39966:SF1">
    <property type="entry name" value="HEMERYTHRIN-LIKE DOMAIN-CONTAINING PROTEIN"/>
    <property type="match status" value="1"/>
</dbReference>